<evidence type="ECO:0000256" key="1">
    <source>
        <dbReference type="ARBA" id="ARBA00022598"/>
    </source>
</evidence>
<dbReference type="Gene3D" id="3.40.50.720">
    <property type="entry name" value="NAD(P)-binding Rossmann-like Domain"/>
    <property type="match status" value="1"/>
</dbReference>
<dbReference type="EMBL" id="MELK01000030">
    <property type="protein sequence ID" value="OFW57746.1"/>
    <property type="molecule type" value="Genomic_DNA"/>
</dbReference>
<keyword evidence="3" id="KW-0067">ATP-binding</keyword>
<dbReference type="SMART" id="SM00881">
    <property type="entry name" value="CoA_binding"/>
    <property type="match status" value="1"/>
</dbReference>
<dbReference type="InterPro" id="IPR003781">
    <property type="entry name" value="CoA-bd"/>
</dbReference>
<feature type="domain" description="CoA-binding" evidence="4">
    <location>
        <begin position="10"/>
        <end position="104"/>
    </location>
</feature>
<dbReference type="InterPro" id="IPR051538">
    <property type="entry name" value="Acyl-CoA_Synth/Transferase"/>
</dbReference>
<dbReference type="PANTHER" id="PTHR43334">
    <property type="entry name" value="ACETATE--COA LIGASE [ADP-FORMING]"/>
    <property type="match status" value="1"/>
</dbReference>
<evidence type="ECO:0000256" key="2">
    <source>
        <dbReference type="ARBA" id="ARBA00022741"/>
    </source>
</evidence>
<evidence type="ECO:0000259" key="4">
    <source>
        <dbReference type="SMART" id="SM00881"/>
    </source>
</evidence>
<keyword evidence="2" id="KW-0547">Nucleotide-binding</keyword>
<dbReference type="GO" id="GO:0016874">
    <property type="term" value="F:ligase activity"/>
    <property type="evidence" value="ECO:0007669"/>
    <property type="project" value="UniProtKB-KW"/>
</dbReference>
<dbReference type="SUPFAM" id="SSF52210">
    <property type="entry name" value="Succinyl-CoA synthetase domains"/>
    <property type="match status" value="2"/>
</dbReference>
<dbReference type="AlphaFoldDB" id="A0A1F2WLJ9"/>
<dbReference type="InterPro" id="IPR032875">
    <property type="entry name" value="Succ_CoA_lig_flav_dom"/>
</dbReference>
<evidence type="ECO:0000313" key="5">
    <source>
        <dbReference type="EMBL" id="OFW57746.1"/>
    </source>
</evidence>
<proteinExistence type="predicted"/>
<dbReference type="STRING" id="1797197.A2Y75_08405"/>
<name>A0A1F2WLJ9_9ACTN</name>
<sequence length="487" mass="52791">MTKRAGLDSFFAPKSVAVVGATPNEEKGGYGIIFNMVDSFDGPVYPVNPGRDEILGLKCYPSLRDLKGKVEMAIVFVPAEKVPGVLEDAVEAGVKAAVIESGGFAEVGEEGKRLSDRCKEISVKSGLRIWGPNCTGLVNTDPFIFTPFVPIRRAQERLKPGCLGIIAQSGMLAAGFLIQYVVSGFFKVSKACAIGNKLDVNEVEVLEYMANDPKTCAVVAYLESIVDGHAFLEVARDMAGNKPLAVIKGGRYEESARAALSHTASLAGSDEIIDGALHQAGVIRLEDFHDLMNLGKAFSLHPQPFNLATPEGNNIAIITITGGAGVVTIDMLRSSGLEMAELKEGTIKNLAKVFPVWMPPRNPVDIWPALEQNGIGIFADVIRDVLADDSVDGVILLPFANRAMEFFPFDKVGKEVQKRGKAMVSWMFGDTRYFDHFEECLREFGVPVYSDIRSCVIAIEAYLQFSRAARSRAGEHPSREIKVASIV</sequence>
<comment type="caution">
    <text evidence="5">The sequence shown here is derived from an EMBL/GenBank/DDBJ whole genome shotgun (WGS) entry which is preliminary data.</text>
</comment>
<dbReference type="GO" id="GO:0005524">
    <property type="term" value="F:ATP binding"/>
    <property type="evidence" value="ECO:0007669"/>
    <property type="project" value="UniProtKB-KW"/>
</dbReference>
<dbReference type="Pfam" id="PF13607">
    <property type="entry name" value="Succ_CoA_lig"/>
    <property type="match status" value="1"/>
</dbReference>
<dbReference type="Proteomes" id="UP000177876">
    <property type="component" value="Unassembled WGS sequence"/>
</dbReference>
<dbReference type="Pfam" id="PF13380">
    <property type="entry name" value="CoA_binding_2"/>
    <property type="match status" value="1"/>
</dbReference>
<dbReference type="PANTHER" id="PTHR43334:SF2">
    <property type="entry name" value="ACETATE--COA LIGASE [ADP-FORMING]"/>
    <property type="match status" value="1"/>
</dbReference>
<reference evidence="5 6" key="1">
    <citation type="journal article" date="2016" name="Nat. Commun.">
        <title>Thousands of microbial genomes shed light on interconnected biogeochemical processes in an aquifer system.</title>
        <authorList>
            <person name="Anantharaman K."/>
            <person name="Brown C.T."/>
            <person name="Hug L.A."/>
            <person name="Sharon I."/>
            <person name="Castelle C.J."/>
            <person name="Probst A.J."/>
            <person name="Thomas B.C."/>
            <person name="Singh A."/>
            <person name="Wilkins M.J."/>
            <person name="Karaoz U."/>
            <person name="Brodie E.L."/>
            <person name="Williams K.H."/>
            <person name="Hubbard S.S."/>
            <person name="Banfield J.F."/>
        </authorList>
    </citation>
    <scope>NUCLEOTIDE SEQUENCE [LARGE SCALE GENOMIC DNA]</scope>
</reference>
<organism evidence="5 6">
    <name type="scientific">Candidatus Solincola sediminis</name>
    <dbReference type="NCBI Taxonomy" id="1797199"/>
    <lineage>
        <taxon>Bacteria</taxon>
        <taxon>Bacillati</taxon>
        <taxon>Actinomycetota</taxon>
        <taxon>Candidatus Geothermincolia</taxon>
        <taxon>Candidatus Geothermincolales</taxon>
        <taxon>Candidatus Geothermincolaceae</taxon>
        <taxon>Candidatus Solincola</taxon>
    </lineage>
</organism>
<accession>A0A1F2WLJ9</accession>
<dbReference type="InterPro" id="IPR016102">
    <property type="entry name" value="Succinyl-CoA_synth-like"/>
</dbReference>
<evidence type="ECO:0000256" key="3">
    <source>
        <dbReference type="ARBA" id="ARBA00022840"/>
    </source>
</evidence>
<protein>
    <recommendedName>
        <fullName evidence="4">CoA-binding domain-containing protein</fullName>
    </recommendedName>
</protein>
<dbReference type="InterPro" id="IPR036291">
    <property type="entry name" value="NAD(P)-bd_dom_sf"/>
</dbReference>
<keyword evidence="1" id="KW-0436">Ligase</keyword>
<evidence type="ECO:0000313" key="6">
    <source>
        <dbReference type="Proteomes" id="UP000177876"/>
    </source>
</evidence>
<dbReference type="Gene3D" id="3.40.50.261">
    <property type="entry name" value="Succinyl-CoA synthetase domains"/>
    <property type="match status" value="2"/>
</dbReference>
<gene>
    <name evidence="5" type="ORF">A2Y75_08405</name>
</gene>
<dbReference type="SUPFAM" id="SSF51735">
    <property type="entry name" value="NAD(P)-binding Rossmann-fold domains"/>
    <property type="match status" value="1"/>
</dbReference>